<dbReference type="Proteomes" id="UP001160130">
    <property type="component" value="Unassembled WGS sequence"/>
</dbReference>
<protein>
    <recommendedName>
        <fullName evidence="5">Intersectin-EH binding protein Ibp1</fullName>
    </recommendedName>
</protein>
<evidence type="ECO:0008006" key="5">
    <source>
        <dbReference type="Google" id="ProtNLM"/>
    </source>
</evidence>
<accession>A0ABT6L1A4</accession>
<organism evidence="3 4">
    <name type="scientific">Mycolicibacterium frederiksbergense</name>
    <dbReference type="NCBI Taxonomy" id="117567"/>
    <lineage>
        <taxon>Bacteria</taxon>
        <taxon>Bacillati</taxon>
        <taxon>Actinomycetota</taxon>
        <taxon>Actinomycetes</taxon>
        <taxon>Mycobacteriales</taxon>
        <taxon>Mycobacteriaceae</taxon>
        <taxon>Mycolicibacterium</taxon>
    </lineage>
</organism>
<comment type="caution">
    <text evidence="3">The sequence shown here is derived from an EMBL/GenBank/DDBJ whole genome shotgun (WGS) entry which is preliminary data.</text>
</comment>
<dbReference type="RefSeq" id="WP_280832987.1">
    <property type="nucleotide sequence ID" value="NZ_JARXVE010000004.1"/>
</dbReference>
<feature type="signal peptide" evidence="2">
    <location>
        <begin position="1"/>
        <end position="24"/>
    </location>
</feature>
<sequence length="100" mass="9976">MRRTAAGWMFVIFLALTAAVSAGGAQGLASQGPYQTNVCPPGQLHQSGPGGPCLPTPPPPPKQCPDGSAVPAGQICPPQTGRGIVIEEAAWFGAILGATG</sequence>
<evidence type="ECO:0000313" key="4">
    <source>
        <dbReference type="Proteomes" id="UP001160130"/>
    </source>
</evidence>
<evidence type="ECO:0000313" key="3">
    <source>
        <dbReference type="EMBL" id="MDH6196366.1"/>
    </source>
</evidence>
<dbReference type="EMBL" id="JARXVE010000004">
    <property type="protein sequence ID" value="MDH6196366.1"/>
    <property type="molecule type" value="Genomic_DNA"/>
</dbReference>
<feature type="compositionally biased region" description="Pro residues" evidence="1">
    <location>
        <begin position="52"/>
        <end position="63"/>
    </location>
</feature>
<keyword evidence="2" id="KW-0732">Signal</keyword>
<evidence type="ECO:0000256" key="2">
    <source>
        <dbReference type="SAM" id="SignalP"/>
    </source>
</evidence>
<proteinExistence type="predicted"/>
<feature type="region of interest" description="Disordered" evidence="1">
    <location>
        <begin position="26"/>
        <end position="70"/>
    </location>
</feature>
<keyword evidence="4" id="KW-1185">Reference proteome</keyword>
<gene>
    <name evidence="3" type="ORF">M2272_003009</name>
</gene>
<reference evidence="3 4" key="1">
    <citation type="submission" date="2023-04" db="EMBL/GenBank/DDBJ databases">
        <title>Forest soil microbial communities from Buena Vista Peninsula, Colon Province, Panama.</title>
        <authorList>
            <person name="Bouskill N."/>
        </authorList>
    </citation>
    <scope>NUCLEOTIDE SEQUENCE [LARGE SCALE GENOMIC DNA]</scope>
    <source>
        <strain evidence="3 4">AC80</strain>
    </source>
</reference>
<name>A0ABT6L1A4_9MYCO</name>
<evidence type="ECO:0000256" key="1">
    <source>
        <dbReference type="SAM" id="MobiDB-lite"/>
    </source>
</evidence>
<feature type="chain" id="PRO_5045330082" description="Intersectin-EH binding protein Ibp1" evidence="2">
    <location>
        <begin position="25"/>
        <end position="100"/>
    </location>
</feature>